<evidence type="ECO:0000313" key="12">
    <source>
        <dbReference type="Proteomes" id="UP001208938"/>
    </source>
</evidence>
<evidence type="ECO:0000256" key="7">
    <source>
        <dbReference type="ARBA" id="ARBA00023004"/>
    </source>
</evidence>
<organism evidence="11 12">
    <name type="scientific">Pararhodobacter zhoushanensis</name>
    <dbReference type="NCBI Taxonomy" id="2479545"/>
    <lineage>
        <taxon>Bacteria</taxon>
        <taxon>Pseudomonadati</taxon>
        <taxon>Pseudomonadota</taxon>
        <taxon>Alphaproteobacteria</taxon>
        <taxon>Rhodobacterales</taxon>
        <taxon>Paracoccaceae</taxon>
        <taxon>Pararhodobacter</taxon>
    </lineage>
</organism>
<evidence type="ECO:0000313" key="11">
    <source>
        <dbReference type="EMBL" id="MCW1935050.1"/>
    </source>
</evidence>
<accession>A0ABT3H5M6</accession>
<evidence type="ECO:0000256" key="4">
    <source>
        <dbReference type="ARBA" id="ARBA00022496"/>
    </source>
</evidence>
<comment type="caution">
    <text evidence="11">The sequence shown here is derived from an EMBL/GenBank/DDBJ whole genome shotgun (WGS) entry which is preliminary data.</text>
</comment>
<sequence>MIEIAGLTLTRGTLRVLDDVTLTLPAGGVTAIIGPNGAGKSTLLNCLAGLITPDAGTVRIDDADIHRLREPERALRLSLLPQGQSVVPRLTVRELVSFGRWPHHRGRPGPEDRALVEAALARFALIPLAERLVEELSGGQRQRVLVAMAFAQATPWMLLDEPLAALDPRHARDIMERLHEVAASGRSVLLVVHDLAIAARYAQSCICMKNGRILAAGPWDQTVTGDLLSTLYDTPLRLADVEGQRVILAG</sequence>
<dbReference type="SUPFAM" id="SSF52540">
    <property type="entry name" value="P-loop containing nucleoside triphosphate hydrolases"/>
    <property type="match status" value="1"/>
</dbReference>
<keyword evidence="4" id="KW-0410">Iron transport</keyword>
<keyword evidence="9" id="KW-0472">Membrane</keyword>
<keyword evidence="5" id="KW-0547">Nucleotide-binding</keyword>
<protein>
    <submittedName>
        <fullName evidence="11">ATP-binding cassette domain-containing protein</fullName>
    </submittedName>
</protein>
<evidence type="ECO:0000256" key="2">
    <source>
        <dbReference type="ARBA" id="ARBA00022448"/>
    </source>
</evidence>
<dbReference type="PANTHER" id="PTHR42771:SF3">
    <property type="entry name" value="PETROBACTIN IMPORT ATP-BINDING PROTEIN YCLP"/>
    <property type="match status" value="1"/>
</dbReference>
<keyword evidence="7" id="KW-0408">Iron</keyword>
<dbReference type="GO" id="GO:0005524">
    <property type="term" value="F:ATP binding"/>
    <property type="evidence" value="ECO:0007669"/>
    <property type="project" value="UniProtKB-KW"/>
</dbReference>
<dbReference type="RefSeq" id="WP_264507934.1">
    <property type="nucleotide sequence ID" value="NZ_JAPDFL010000002.1"/>
</dbReference>
<dbReference type="EMBL" id="JAPDFL010000002">
    <property type="protein sequence ID" value="MCW1935050.1"/>
    <property type="molecule type" value="Genomic_DNA"/>
</dbReference>
<dbReference type="InterPro" id="IPR003593">
    <property type="entry name" value="AAA+_ATPase"/>
</dbReference>
<comment type="subcellular location">
    <subcellularLocation>
        <location evidence="1">Cell membrane</location>
        <topology evidence="1">Peripheral membrane protein</topology>
    </subcellularLocation>
</comment>
<dbReference type="PROSITE" id="PS00211">
    <property type="entry name" value="ABC_TRANSPORTER_1"/>
    <property type="match status" value="1"/>
</dbReference>
<name>A0ABT3H5M6_9RHOB</name>
<dbReference type="InterPro" id="IPR027417">
    <property type="entry name" value="P-loop_NTPase"/>
</dbReference>
<dbReference type="Pfam" id="PF00005">
    <property type="entry name" value="ABC_tran"/>
    <property type="match status" value="1"/>
</dbReference>
<dbReference type="PROSITE" id="PS50893">
    <property type="entry name" value="ABC_TRANSPORTER_2"/>
    <property type="match status" value="1"/>
</dbReference>
<gene>
    <name evidence="11" type="ORF">OKW52_23025</name>
</gene>
<dbReference type="Gene3D" id="3.40.50.300">
    <property type="entry name" value="P-loop containing nucleotide triphosphate hydrolases"/>
    <property type="match status" value="1"/>
</dbReference>
<dbReference type="InterPro" id="IPR003439">
    <property type="entry name" value="ABC_transporter-like_ATP-bd"/>
</dbReference>
<dbReference type="SMART" id="SM00382">
    <property type="entry name" value="AAA"/>
    <property type="match status" value="1"/>
</dbReference>
<evidence type="ECO:0000256" key="1">
    <source>
        <dbReference type="ARBA" id="ARBA00004202"/>
    </source>
</evidence>
<feature type="domain" description="ABC transporter" evidence="10">
    <location>
        <begin position="2"/>
        <end position="235"/>
    </location>
</feature>
<keyword evidence="2" id="KW-0813">Transport</keyword>
<evidence type="ECO:0000259" key="10">
    <source>
        <dbReference type="PROSITE" id="PS50893"/>
    </source>
</evidence>
<dbReference type="InterPro" id="IPR051535">
    <property type="entry name" value="Siderophore_ABC-ATPase"/>
</dbReference>
<keyword evidence="6 11" id="KW-0067">ATP-binding</keyword>
<reference evidence="11 12" key="1">
    <citation type="submission" date="2022-10" db="EMBL/GenBank/DDBJ databases">
        <title>Pararhodobacter sp. nov., isolated from marine algae.</title>
        <authorList>
            <person name="Choi B.J."/>
            <person name="Kim J.M."/>
            <person name="Lee J.K."/>
            <person name="Choi D.G."/>
            <person name="Jeon C.O."/>
        </authorList>
    </citation>
    <scope>NUCLEOTIDE SEQUENCE [LARGE SCALE GENOMIC DNA]</scope>
    <source>
        <strain evidence="11 12">ZQ420</strain>
    </source>
</reference>
<evidence type="ECO:0000256" key="5">
    <source>
        <dbReference type="ARBA" id="ARBA00022741"/>
    </source>
</evidence>
<keyword evidence="12" id="KW-1185">Reference proteome</keyword>
<proteinExistence type="predicted"/>
<dbReference type="PANTHER" id="PTHR42771">
    <property type="entry name" value="IRON(3+)-HYDROXAMATE IMPORT ATP-BINDING PROTEIN FHUC"/>
    <property type="match status" value="1"/>
</dbReference>
<evidence type="ECO:0000256" key="6">
    <source>
        <dbReference type="ARBA" id="ARBA00022840"/>
    </source>
</evidence>
<keyword evidence="3" id="KW-1003">Cell membrane</keyword>
<evidence type="ECO:0000256" key="8">
    <source>
        <dbReference type="ARBA" id="ARBA00023065"/>
    </source>
</evidence>
<keyword evidence="8" id="KW-0406">Ion transport</keyword>
<evidence type="ECO:0000256" key="3">
    <source>
        <dbReference type="ARBA" id="ARBA00022475"/>
    </source>
</evidence>
<evidence type="ECO:0000256" key="9">
    <source>
        <dbReference type="ARBA" id="ARBA00023136"/>
    </source>
</evidence>
<dbReference type="InterPro" id="IPR017871">
    <property type="entry name" value="ABC_transporter-like_CS"/>
</dbReference>
<dbReference type="CDD" id="cd03214">
    <property type="entry name" value="ABC_Iron-Siderophores_B12_Hemin"/>
    <property type="match status" value="1"/>
</dbReference>
<dbReference type="Proteomes" id="UP001208938">
    <property type="component" value="Unassembled WGS sequence"/>
</dbReference>